<proteinExistence type="predicted"/>
<keyword evidence="2" id="KW-1185">Reference proteome</keyword>
<evidence type="ECO:0000313" key="1">
    <source>
        <dbReference type="EMBL" id="KAH0564147.1"/>
    </source>
</evidence>
<name>A0AAV7J1W3_COTGL</name>
<comment type="caution">
    <text evidence="1">The sequence shown here is derived from an EMBL/GenBank/DDBJ whole genome shotgun (WGS) entry which is preliminary data.</text>
</comment>
<dbReference type="Proteomes" id="UP000826195">
    <property type="component" value="Unassembled WGS sequence"/>
</dbReference>
<gene>
    <name evidence="1" type="ORF">KQX54_009708</name>
</gene>
<protein>
    <submittedName>
        <fullName evidence="1">Uncharacterized protein</fullName>
    </submittedName>
</protein>
<accession>A0AAV7J1W3</accession>
<dbReference type="AlphaFoldDB" id="A0AAV7J1W3"/>
<reference evidence="1 2" key="1">
    <citation type="journal article" date="2021" name="J. Hered.">
        <title>A chromosome-level genome assembly of the parasitoid wasp, Cotesia glomerata (Hymenoptera: Braconidae).</title>
        <authorList>
            <person name="Pinto B.J."/>
            <person name="Weis J.J."/>
            <person name="Gamble T."/>
            <person name="Ode P.J."/>
            <person name="Paul R."/>
            <person name="Zaspel J.M."/>
        </authorList>
    </citation>
    <scope>NUCLEOTIDE SEQUENCE [LARGE SCALE GENOMIC DNA]</scope>
    <source>
        <strain evidence="1">CgM1</strain>
    </source>
</reference>
<sequence>MTDPITVKCPVIIPRIDGFPLSLFVDLPRVIYPLDSKCHEVQLQLASTTTTARLDAAGWPLAVVAVKNAVDWETVVDKRLTVSSVPTQRHTVPRRLLWPSARRVRDTLNNFNGSSGTSITISRGFNSELLPIQCCDATLLSFTQWQVLPRVSA</sequence>
<dbReference type="EMBL" id="JAHXZJ010000002">
    <property type="protein sequence ID" value="KAH0564147.1"/>
    <property type="molecule type" value="Genomic_DNA"/>
</dbReference>
<evidence type="ECO:0000313" key="2">
    <source>
        <dbReference type="Proteomes" id="UP000826195"/>
    </source>
</evidence>
<organism evidence="1 2">
    <name type="scientific">Cotesia glomerata</name>
    <name type="common">Lepidopteran parasitic wasp</name>
    <name type="synonym">Apanteles glomeratus</name>
    <dbReference type="NCBI Taxonomy" id="32391"/>
    <lineage>
        <taxon>Eukaryota</taxon>
        <taxon>Metazoa</taxon>
        <taxon>Ecdysozoa</taxon>
        <taxon>Arthropoda</taxon>
        <taxon>Hexapoda</taxon>
        <taxon>Insecta</taxon>
        <taxon>Pterygota</taxon>
        <taxon>Neoptera</taxon>
        <taxon>Endopterygota</taxon>
        <taxon>Hymenoptera</taxon>
        <taxon>Apocrita</taxon>
        <taxon>Ichneumonoidea</taxon>
        <taxon>Braconidae</taxon>
        <taxon>Microgastrinae</taxon>
        <taxon>Cotesia</taxon>
    </lineage>
</organism>